<dbReference type="Proteomes" id="UP001233999">
    <property type="component" value="Unassembled WGS sequence"/>
</dbReference>
<comment type="caution">
    <text evidence="1">The sequence shown here is derived from an EMBL/GenBank/DDBJ whole genome shotgun (WGS) entry which is preliminary data.</text>
</comment>
<name>A0AAD8ES47_DIPPU</name>
<feature type="non-terminal residue" evidence="1">
    <location>
        <position position="1"/>
    </location>
</feature>
<organism evidence="1 2">
    <name type="scientific">Diploptera punctata</name>
    <name type="common">Pacific beetle cockroach</name>
    <dbReference type="NCBI Taxonomy" id="6984"/>
    <lineage>
        <taxon>Eukaryota</taxon>
        <taxon>Metazoa</taxon>
        <taxon>Ecdysozoa</taxon>
        <taxon>Arthropoda</taxon>
        <taxon>Hexapoda</taxon>
        <taxon>Insecta</taxon>
        <taxon>Pterygota</taxon>
        <taxon>Neoptera</taxon>
        <taxon>Polyneoptera</taxon>
        <taxon>Dictyoptera</taxon>
        <taxon>Blattodea</taxon>
        <taxon>Blaberoidea</taxon>
        <taxon>Blaberidae</taxon>
        <taxon>Diplopterinae</taxon>
        <taxon>Diploptera</taxon>
    </lineage>
</organism>
<reference evidence="1" key="2">
    <citation type="submission" date="2023-05" db="EMBL/GenBank/DDBJ databases">
        <authorList>
            <person name="Fouks B."/>
        </authorList>
    </citation>
    <scope>NUCLEOTIDE SEQUENCE</scope>
    <source>
        <strain evidence="1">Stay&amp;Tobe</strain>
        <tissue evidence="1">Testes</tissue>
    </source>
</reference>
<protein>
    <submittedName>
        <fullName evidence="1">Uncharacterized protein</fullName>
    </submittedName>
</protein>
<dbReference type="EMBL" id="JASPKZ010000046">
    <property type="protein sequence ID" value="KAJ9600793.1"/>
    <property type="molecule type" value="Genomic_DNA"/>
</dbReference>
<evidence type="ECO:0000313" key="1">
    <source>
        <dbReference type="EMBL" id="KAJ9600793.1"/>
    </source>
</evidence>
<proteinExistence type="predicted"/>
<evidence type="ECO:0000313" key="2">
    <source>
        <dbReference type="Proteomes" id="UP001233999"/>
    </source>
</evidence>
<feature type="non-terminal residue" evidence="1">
    <location>
        <position position="112"/>
    </location>
</feature>
<gene>
    <name evidence="1" type="ORF">L9F63_001073</name>
</gene>
<dbReference type="AlphaFoldDB" id="A0AAD8ES47"/>
<accession>A0AAD8ES47</accession>
<reference evidence="1" key="1">
    <citation type="journal article" date="2023" name="IScience">
        <title>Live-bearing cockroach genome reveals convergent evolutionary mechanisms linked to viviparity in insects and beyond.</title>
        <authorList>
            <person name="Fouks B."/>
            <person name="Harrison M.C."/>
            <person name="Mikhailova A.A."/>
            <person name="Marchal E."/>
            <person name="English S."/>
            <person name="Carruthers M."/>
            <person name="Jennings E.C."/>
            <person name="Chiamaka E.L."/>
            <person name="Frigard R.A."/>
            <person name="Pippel M."/>
            <person name="Attardo G.M."/>
            <person name="Benoit J.B."/>
            <person name="Bornberg-Bauer E."/>
            <person name="Tobe S.S."/>
        </authorList>
    </citation>
    <scope>NUCLEOTIDE SEQUENCE</scope>
    <source>
        <strain evidence="1">Stay&amp;Tobe</strain>
    </source>
</reference>
<sequence>FCKLTMVYMFNVWFKVFSLTRISRMKLIQASFILCTQSNLLNSLTTAYLISAGASQYSNPTFTGKKVSSKENSGTRVPSQVKLKSFAINISKTRNRNGNTAIFFATALFITF</sequence>
<keyword evidence="2" id="KW-1185">Reference proteome</keyword>